<evidence type="ECO:0000313" key="2">
    <source>
        <dbReference type="Proteomes" id="UP000076532"/>
    </source>
</evidence>
<reference evidence="1 2" key="1">
    <citation type="journal article" date="2016" name="Mol. Biol. Evol.">
        <title>Comparative Genomics of Early-Diverging Mushroom-Forming Fungi Provides Insights into the Origins of Lignocellulose Decay Capabilities.</title>
        <authorList>
            <person name="Nagy L.G."/>
            <person name="Riley R."/>
            <person name="Tritt A."/>
            <person name="Adam C."/>
            <person name="Daum C."/>
            <person name="Floudas D."/>
            <person name="Sun H."/>
            <person name="Yadav J.S."/>
            <person name="Pangilinan J."/>
            <person name="Larsson K.H."/>
            <person name="Matsuura K."/>
            <person name="Barry K."/>
            <person name="Labutti K."/>
            <person name="Kuo R."/>
            <person name="Ohm R.A."/>
            <person name="Bhattacharya S.S."/>
            <person name="Shirouzu T."/>
            <person name="Yoshinaga Y."/>
            <person name="Martin F.M."/>
            <person name="Grigoriev I.V."/>
            <person name="Hibbett D.S."/>
        </authorList>
    </citation>
    <scope>NUCLEOTIDE SEQUENCE [LARGE SCALE GENOMIC DNA]</scope>
    <source>
        <strain evidence="1 2">CBS 109695</strain>
    </source>
</reference>
<evidence type="ECO:0000313" key="1">
    <source>
        <dbReference type="EMBL" id="KZP04682.1"/>
    </source>
</evidence>
<keyword evidence="2" id="KW-1185">Reference proteome</keyword>
<dbReference type="AlphaFoldDB" id="A0A167V6C8"/>
<feature type="non-terminal residue" evidence="1">
    <location>
        <position position="1"/>
    </location>
</feature>
<dbReference type="EMBL" id="KV417897">
    <property type="protein sequence ID" value="KZP04682.1"/>
    <property type="molecule type" value="Genomic_DNA"/>
</dbReference>
<accession>A0A167V6C8</accession>
<dbReference type="Proteomes" id="UP000076532">
    <property type="component" value="Unassembled WGS sequence"/>
</dbReference>
<protein>
    <submittedName>
        <fullName evidence="1">Uncharacterized protein</fullName>
    </submittedName>
</protein>
<gene>
    <name evidence="1" type="ORF">FIBSPDRAFT_967914</name>
</gene>
<organism evidence="1 2">
    <name type="scientific">Athelia psychrophila</name>
    <dbReference type="NCBI Taxonomy" id="1759441"/>
    <lineage>
        <taxon>Eukaryota</taxon>
        <taxon>Fungi</taxon>
        <taxon>Dikarya</taxon>
        <taxon>Basidiomycota</taxon>
        <taxon>Agaricomycotina</taxon>
        <taxon>Agaricomycetes</taxon>
        <taxon>Agaricomycetidae</taxon>
        <taxon>Atheliales</taxon>
        <taxon>Atheliaceae</taxon>
        <taxon>Athelia</taxon>
    </lineage>
</organism>
<name>A0A167V6C8_9AGAM</name>
<sequence length="112" mass="11343">GELQWGVGASASGGGGFFVAARLRGGAAERPGPQGYGGPLVLGVLTDELVMRSGGRLSGLRLRCLGLGWGRLLYLQLLLEESEQLGHDGGGGGYVVVGGYAMGKRRGGGQDA</sequence>
<proteinExistence type="predicted"/>